<sequence>MTESPTQPDLVRDMDNGHCVVLCEREAKVVTAAGCLVCLCIPVSHWLIFRLAQWRLRLPRDGRSTPIGPPRASRCWPECCRLGAMRLGSLTEAADYYRVDLGDSSARVLQSSISCQTKLLQRQLQCGQTPGRANGEVERHEKIKSVEIEAFLREI</sequence>
<proteinExistence type="predicted"/>
<dbReference type="Proteomes" id="UP000735302">
    <property type="component" value="Unassembled WGS sequence"/>
</dbReference>
<comment type="caution">
    <text evidence="1">The sequence shown here is derived from an EMBL/GenBank/DDBJ whole genome shotgun (WGS) entry which is preliminary data.</text>
</comment>
<organism evidence="1 2">
    <name type="scientific">Plakobranchus ocellatus</name>
    <dbReference type="NCBI Taxonomy" id="259542"/>
    <lineage>
        <taxon>Eukaryota</taxon>
        <taxon>Metazoa</taxon>
        <taxon>Spiralia</taxon>
        <taxon>Lophotrochozoa</taxon>
        <taxon>Mollusca</taxon>
        <taxon>Gastropoda</taxon>
        <taxon>Heterobranchia</taxon>
        <taxon>Euthyneura</taxon>
        <taxon>Panpulmonata</taxon>
        <taxon>Sacoglossa</taxon>
        <taxon>Placobranchoidea</taxon>
        <taxon>Plakobranchidae</taxon>
        <taxon>Plakobranchus</taxon>
    </lineage>
</organism>
<name>A0AAV4BLQ3_9GAST</name>
<gene>
    <name evidence="1" type="ORF">PoB_004625800</name>
</gene>
<reference evidence="1 2" key="1">
    <citation type="journal article" date="2021" name="Elife">
        <title>Chloroplast acquisition without the gene transfer in kleptoplastic sea slugs, Plakobranchus ocellatus.</title>
        <authorList>
            <person name="Maeda T."/>
            <person name="Takahashi S."/>
            <person name="Yoshida T."/>
            <person name="Shimamura S."/>
            <person name="Takaki Y."/>
            <person name="Nagai Y."/>
            <person name="Toyoda A."/>
            <person name="Suzuki Y."/>
            <person name="Arimoto A."/>
            <person name="Ishii H."/>
            <person name="Satoh N."/>
            <person name="Nishiyama T."/>
            <person name="Hasebe M."/>
            <person name="Maruyama T."/>
            <person name="Minagawa J."/>
            <person name="Obokata J."/>
            <person name="Shigenobu S."/>
        </authorList>
    </citation>
    <scope>NUCLEOTIDE SEQUENCE [LARGE SCALE GENOMIC DNA]</scope>
</reference>
<keyword evidence="2" id="KW-1185">Reference proteome</keyword>
<dbReference type="EMBL" id="BLXT01005083">
    <property type="protein sequence ID" value="GFO19753.1"/>
    <property type="molecule type" value="Genomic_DNA"/>
</dbReference>
<evidence type="ECO:0000313" key="2">
    <source>
        <dbReference type="Proteomes" id="UP000735302"/>
    </source>
</evidence>
<protein>
    <submittedName>
        <fullName evidence="1">Uncharacterized protein</fullName>
    </submittedName>
</protein>
<accession>A0AAV4BLQ3</accession>
<dbReference type="AlphaFoldDB" id="A0AAV4BLQ3"/>
<evidence type="ECO:0000313" key="1">
    <source>
        <dbReference type="EMBL" id="GFO19753.1"/>
    </source>
</evidence>